<evidence type="ECO:0000256" key="7">
    <source>
        <dbReference type="ARBA" id="ARBA00023136"/>
    </source>
</evidence>
<evidence type="ECO:0000256" key="1">
    <source>
        <dbReference type="ARBA" id="ARBA00003456"/>
    </source>
</evidence>
<evidence type="ECO:0000256" key="5">
    <source>
        <dbReference type="ARBA" id="ARBA00022781"/>
    </source>
</evidence>
<dbReference type="Gene3D" id="3.40.1380.10">
    <property type="match status" value="1"/>
</dbReference>
<keyword evidence="9 10" id="KW-0066">ATP synthesis</keyword>
<dbReference type="Gene3D" id="1.10.287.80">
    <property type="entry name" value="ATP synthase, gamma subunit, helix hairpin domain"/>
    <property type="match status" value="1"/>
</dbReference>
<dbReference type="Pfam" id="PF00231">
    <property type="entry name" value="ATP-synt"/>
    <property type="match status" value="1"/>
</dbReference>
<dbReference type="GO" id="GO:0045259">
    <property type="term" value="C:proton-transporting ATP synthase complex"/>
    <property type="evidence" value="ECO:0007669"/>
    <property type="project" value="UniProtKB-KW"/>
</dbReference>
<keyword evidence="10" id="KW-1003">Cell membrane</keyword>
<accession>A0AAT9IGL8</accession>
<dbReference type="PANTHER" id="PTHR11693">
    <property type="entry name" value="ATP SYNTHASE GAMMA CHAIN"/>
    <property type="match status" value="1"/>
</dbReference>
<dbReference type="NCBIfam" id="TIGR01146">
    <property type="entry name" value="ATPsyn_F1gamma"/>
    <property type="match status" value="1"/>
</dbReference>
<dbReference type="EMBL" id="OZ060371">
    <property type="protein sequence ID" value="CAL4041962.1"/>
    <property type="molecule type" value="Genomic_DNA"/>
</dbReference>
<evidence type="ECO:0000256" key="8">
    <source>
        <dbReference type="ARBA" id="ARBA00023196"/>
    </source>
</evidence>
<dbReference type="GO" id="GO:0046933">
    <property type="term" value="F:proton-transporting ATP synthase activity, rotational mechanism"/>
    <property type="evidence" value="ECO:0007669"/>
    <property type="project" value="UniProtKB-UniRule"/>
</dbReference>
<evidence type="ECO:0000256" key="10">
    <source>
        <dbReference type="HAMAP-Rule" id="MF_00815"/>
    </source>
</evidence>
<evidence type="ECO:0000256" key="6">
    <source>
        <dbReference type="ARBA" id="ARBA00023065"/>
    </source>
</evidence>
<gene>
    <name evidence="10 11" type="primary">atpG</name>
    <name evidence="11" type="ORF">BUANCORI2928_007</name>
</gene>
<dbReference type="PRINTS" id="PR00126">
    <property type="entry name" value="ATPASEGAMMA"/>
</dbReference>
<dbReference type="GO" id="GO:0005886">
    <property type="term" value="C:plasma membrane"/>
    <property type="evidence" value="ECO:0007669"/>
    <property type="project" value="UniProtKB-SubCell"/>
</dbReference>
<comment type="subunit">
    <text evidence="10">F-type ATPases have 2 components, CF(1) - the catalytic core - and CF(0) - the membrane proton channel. CF(1) has five subunits: alpha(3), beta(3), gamma(1), delta(1), epsilon(1). CF(0) has three main subunits: a, b and c.</text>
</comment>
<organism evidence="11">
    <name type="scientific">Buchnera aphidicola</name>
    <name type="common">Anoecia corni</name>
    <dbReference type="NCBI Taxonomy" id="2994477"/>
    <lineage>
        <taxon>Bacteria</taxon>
        <taxon>Pseudomonadati</taxon>
        <taxon>Pseudomonadota</taxon>
        <taxon>Gammaproteobacteria</taxon>
        <taxon>Enterobacterales</taxon>
        <taxon>Erwiniaceae</taxon>
        <taxon>Buchnera</taxon>
    </lineage>
</organism>
<protein>
    <recommendedName>
        <fullName evidence="10">ATP synthase gamma chain</fullName>
    </recommendedName>
    <alternativeName>
        <fullName evidence="10">ATP synthase F1 sector gamma subunit</fullName>
    </alternativeName>
    <alternativeName>
        <fullName evidence="10">F-ATPase gamma subunit</fullName>
    </alternativeName>
</protein>
<reference evidence="11" key="1">
    <citation type="submission" date="2024-06" db="EMBL/GenBank/DDBJ databases">
        <authorList>
            <person name="Manzano-Marin A."/>
            <person name="Manzano-Marin A."/>
            <person name="Alejandro Manzano Marin A."/>
        </authorList>
    </citation>
    <scope>NUCLEOTIDE SEQUENCE</scope>
    <source>
        <strain evidence="11">Ancorni-2928</strain>
    </source>
</reference>
<evidence type="ECO:0000256" key="9">
    <source>
        <dbReference type="ARBA" id="ARBA00023310"/>
    </source>
</evidence>
<keyword evidence="4 10" id="KW-0813">Transport</keyword>
<sequence length="289" mass="33876">MLCTKEIKNKIYSIKNTQKITKAMETISSIKLKKNQLKINTMRPYLNALQTMIDNLKKGHLEFKHLFLKTRKVKNVGIIVISSNKGLCGSLNNNLLKIVLNTIEKYKKNNINVKFNILGEKAFYALNTIFKKNIFNFQKVEENLTISKCKTYYNNFLQEYIDKKIDQILIAYNKYNNTIFYTPIIIQLLPIQPEKKNNKENNWDYIYEPHDQETLNKLLHHYVEIMMYQIILDNLSSEHSARMIAMKTANDNSNNIIKHLELEYNKTRQSSITQELIEIISGASTVNLN</sequence>
<comment type="function">
    <text evidence="1 10">Produces ATP from ADP in the presence of a proton gradient across the membrane. The gamma chain is believed to be important in regulating ATPase activity and the flow of protons through the CF(0) complex.</text>
</comment>
<comment type="similarity">
    <text evidence="3 10">Belongs to the ATPase gamma chain family.</text>
</comment>
<dbReference type="SUPFAM" id="SSF52943">
    <property type="entry name" value="ATP synthase (F1-ATPase), gamma subunit"/>
    <property type="match status" value="1"/>
</dbReference>
<proteinExistence type="inferred from homology"/>
<dbReference type="AlphaFoldDB" id="A0AAT9IGL8"/>
<comment type="subcellular location">
    <subcellularLocation>
        <location evidence="10">Cell membrane</location>
        <topology evidence="10">Peripheral membrane protein</topology>
    </subcellularLocation>
    <subcellularLocation>
        <location evidence="2">Membrane</location>
        <topology evidence="2">Peripheral membrane protein</topology>
    </subcellularLocation>
</comment>
<dbReference type="PANTHER" id="PTHR11693:SF22">
    <property type="entry name" value="ATP SYNTHASE SUBUNIT GAMMA, MITOCHONDRIAL"/>
    <property type="match status" value="1"/>
</dbReference>
<dbReference type="RefSeq" id="WP_367680996.1">
    <property type="nucleotide sequence ID" value="NZ_OZ060371.1"/>
</dbReference>
<keyword evidence="5 10" id="KW-0375">Hydrogen ion transport</keyword>
<dbReference type="InterPro" id="IPR035968">
    <property type="entry name" value="ATP_synth_F1_ATPase_gsu"/>
</dbReference>
<evidence type="ECO:0000256" key="2">
    <source>
        <dbReference type="ARBA" id="ARBA00004170"/>
    </source>
</evidence>
<evidence type="ECO:0000256" key="4">
    <source>
        <dbReference type="ARBA" id="ARBA00022448"/>
    </source>
</evidence>
<evidence type="ECO:0000256" key="3">
    <source>
        <dbReference type="ARBA" id="ARBA00007681"/>
    </source>
</evidence>
<keyword evidence="8 10" id="KW-0139">CF(1)</keyword>
<dbReference type="GO" id="GO:0005524">
    <property type="term" value="F:ATP binding"/>
    <property type="evidence" value="ECO:0007669"/>
    <property type="project" value="UniProtKB-UniRule"/>
</dbReference>
<dbReference type="CDD" id="cd12151">
    <property type="entry name" value="F1-ATPase_gamma"/>
    <property type="match status" value="1"/>
</dbReference>
<name>A0AAT9IGL8_9GAMM</name>
<keyword evidence="7 10" id="KW-0472">Membrane</keyword>
<dbReference type="HAMAP" id="MF_00815">
    <property type="entry name" value="ATP_synth_gamma_bact"/>
    <property type="match status" value="1"/>
</dbReference>
<dbReference type="GO" id="GO:0042777">
    <property type="term" value="P:proton motive force-driven plasma membrane ATP synthesis"/>
    <property type="evidence" value="ECO:0007669"/>
    <property type="project" value="UniProtKB-UniRule"/>
</dbReference>
<dbReference type="InterPro" id="IPR000131">
    <property type="entry name" value="ATP_synth_F1_gsu"/>
</dbReference>
<evidence type="ECO:0000313" key="11">
    <source>
        <dbReference type="EMBL" id="CAL4041962.1"/>
    </source>
</evidence>
<keyword evidence="6 10" id="KW-0406">Ion transport</keyword>